<comment type="caution">
    <text evidence="2">The sequence shown here is derived from an EMBL/GenBank/DDBJ whole genome shotgun (WGS) entry which is preliminary data.</text>
</comment>
<evidence type="ECO:0000313" key="2">
    <source>
        <dbReference type="EMBL" id="GAA4810581.1"/>
    </source>
</evidence>
<accession>A0ABP9CK83</accession>
<feature type="transmembrane region" description="Helical" evidence="1">
    <location>
        <begin position="147"/>
        <end position="165"/>
    </location>
</feature>
<dbReference type="Proteomes" id="UP001500839">
    <property type="component" value="Unassembled WGS sequence"/>
</dbReference>
<reference evidence="3" key="1">
    <citation type="journal article" date="2019" name="Int. J. Syst. Evol. Microbiol.">
        <title>The Global Catalogue of Microorganisms (GCM) 10K type strain sequencing project: providing services to taxonomists for standard genome sequencing and annotation.</title>
        <authorList>
            <consortium name="The Broad Institute Genomics Platform"/>
            <consortium name="The Broad Institute Genome Sequencing Center for Infectious Disease"/>
            <person name="Wu L."/>
            <person name="Ma J."/>
        </authorList>
    </citation>
    <scope>NUCLEOTIDE SEQUENCE [LARGE SCALE GENOMIC DNA]</scope>
    <source>
        <strain evidence="3">JCM 18542</strain>
    </source>
</reference>
<evidence type="ECO:0008006" key="4">
    <source>
        <dbReference type="Google" id="ProtNLM"/>
    </source>
</evidence>
<organism evidence="2 3">
    <name type="scientific">Tomitella cavernea</name>
    <dbReference type="NCBI Taxonomy" id="1387982"/>
    <lineage>
        <taxon>Bacteria</taxon>
        <taxon>Bacillati</taxon>
        <taxon>Actinomycetota</taxon>
        <taxon>Actinomycetes</taxon>
        <taxon>Mycobacteriales</taxon>
        <taxon>Tomitella</taxon>
    </lineage>
</organism>
<evidence type="ECO:0000313" key="3">
    <source>
        <dbReference type="Proteomes" id="UP001500839"/>
    </source>
</evidence>
<name>A0ABP9CK83_9ACTN</name>
<gene>
    <name evidence="2" type="ORF">GCM10023353_13620</name>
</gene>
<feature type="transmembrane region" description="Helical" evidence="1">
    <location>
        <begin position="111"/>
        <end position="135"/>
    </location>
</feature>
<keyword evidence="3" id="KW-1185">Reference proteome</keyword>
<keyword evidence="1" id="KW-0812">Transmembrane</keyword>
<keyword evidence="1" id="KW-0472">Membrane</keyword>
<dbReference type="EMBL" id="BAABKQ010000001">
    <property type="protein sequence ID" value="GAA4810581.1"/>
    <property type="molecule type" value="Genomic_DNA"/>
</dbReference>
<keyword evidence="1" id="KW-1133">Transmembrane helix</keyword>
<evidence type="ECO:0000256" key="1">
    <source>
        <dbReference type="SAM" id="Phobius"/>
    </source>
</evidence>
<feature type="transmembrane region" description="Helical" evidence="1">
    <location>
        <begin position="37"/>
        <end position="59"/>
    </location>
</feature>
<sequence>MQEDSSAAHAVGVRAANRVNGEGRVGDRAAGENPVRWLPAVVGAIATAAVIGVPTDIIANPWFSREIPVRWWEYPVLAATCALTAMWFGIRVLPDSRTDPRGGVDRGSAGAFGGAALAMFAVGCPVCNKLVLFAIGTSGALGVWAPMQPFLAVVSLALLLCAVVFRWRRRDCGPACAA</sequence>
<feature type="transmembrane region" description="Helical" evidence="1">
    <location>
        <begin position="71"/>
        <end position="90"/>
    </location>
</feature>
<protein>
    <recommendedName>
        <fullName evidence="4">Integral membrane protein</fullName>
    </recommendedName>
</protein>
<proteinExistence type="predicted"/>